<evidence type="ECO:0000259" key="1">
    <source>
        <dbReference type="Pfam" id="PF01636"/>
    </source>
</evidence>
<dbReference type="InterPro" id="IPR002575">
    <property type="entry name" value="Aminoglycoside_PTrfase"/>
</dbReference>
<dbReference type="InterPro" id="IPR051678">
    <property type="entry name" value="AGP_Transferase"/>
</dbReference>
<protein>
    <submittedName>
        <fullName evidence="2">Phosphotransferase enzyme family-domain-containing protein</fullName>
    </submittedName>
</protein>
<dbReference type="AlphaFoldDB" id="A0AAD6Y5Y6"/>
<keyword evidence="3" id="KW-1185">Reference proteome</keyword>
<gene>
    <name evidence="2" type="ORF">GGX14DRAFT_469306</name>
</gene>
<organism evidence="2 3">
    <name type="scientific">Mycena pura</name>
    <dbReference type="NCBI Taxonomy" id="153505"/>
    <lineage>
        <taxon>Eukaryota</taxon>
        <taxon>Fungi</taxon>
        <taxon>Dikarya</taxon>
        <taxon>Basidiomycota</taxon>
        <taxon>Agaricomycotina</taxon>
        <taxon>Agaricomycetes</taxon>
        <taxon>Agaricomycetidae</taxon>
        <taxon>Agaricales</taxon>
        <taxon>Marasmiineae</taxon>
        <taxon>Mycenaceae</taxon>
        <taxon>Mycena</taxon>
    </lineage>
</organism>
<accession>A0AAD6Y5Y6</accession>
<dbReference type="PANTHER" id="PTHR21310">
    <property type="entry name" value="AMINOGLYCOSIDE PHOSPHOTRANSFERASE-RELATED-RELATED"/>
    <property type="match status" value="1"/>
</dbReference>
<comment type="caution">
    <text evidence="2">The sequence shown here is derived from an EMBL/GenBank/DDBJ whole genome shotgun (WGS) entry which is preliminary data.</text>
</comment>
<dbReference type="Pfam" id="PF01636">
    <property type="entry name" value="APH"/>
    <property type="match status" value="1"/>
</dbReference>
<proteinExistence type="predicted"/>
<feature type="domain" description="Aminoglycoside phosphotransferase" evidence="1">
    <location>
        <begin position="50"/>
        <end position="293"/>
    </location>
</feature>
<name>A0AAD6Y5Y6_9AGAR</name>
<evidence type="ECO:0000313" key="2">
    <source>
        <dbReference type="EMBL" id="KAJ7198452.1"/>
    </source>
</evidence>
<evidence type="ECO:0000313" key="3">
    <source>
        <dbReference type="Proteomes" id="UP001219525"/>
    </source>
</evidence>
<dbReference type="PANTHER" id="PTHR21310:SF13">
    <property type="entry name" value="AMINOGLYCOSIDE PHOSPHOTRANSFERASE DOMAIN-CONTAINING PROTEIN"/>
    <property type="match status" value="1"/>
</dbReference>
<dbReference type="SUPFAM" id="SSF56112">
    <property type="entry name" value="Protein kinase-like (PK-like)"/>
    <property type="match status" value="1"/>
</dbReference>
<dbReference type="Proteomes" id="UP001219525">
    <property type="component" value="Unassembled WGS sequence"/>
</dbReference>
<dbReference type="Gene3D" id="3.90.1200.10">
    <property type="match status" value="1"/>
</dbReference>
<dbReference type="EMBL" id="JARJCW010000072">
    <property type="protein sequence ID" value="KAJ7198452.1"/>
    <property type="molecule type" value="Genomic_DNA"/>
</dbReference>
<dbReference type="InterPro" id="IPR011009">
    <property type="entry name" value="Kinase-like_dom_sf"/>
</dbReference>
<reference evidence="2" key="1">
    <citation type="submission" date="2023-03" db="EMBL/GenBank/DDBJ databases">
        <title>Massive genome expansion in bonnet fungi (Mycena s.s.) driven by repeated elements and novel gene families across ecological guilds.</title>
        <authorList>
            <consortium name="Lawrence Berkeley National Laboratory"/>
            <person name="Harder C.B."/>
            <person name="Miyauchi S."/>
            <person name="Viragh M."/>
            <person name="Kuo A."/>
            <person name="Thoen E."/>
            <person name="Andreopoulos B."/>
            <person name="Lu D."/>
            <person name="Skrede I."/>
            <person name="Drula E."/>
            <person name="Henrissat B."/>
            <person name="Morin E."/>
            <person name="Kohler A."/>
            <person name="Barry K."/>
            <person name="LaButti K."/>
            <person name="Morin E."/>
            <person name="Salamov A."/>
            <person name="Lipzen A."/>
            <person name="Mereny Z."/>
            <person name="Hegedus B."/>
            <person name="Baldrian P."/>
            <person name="Stursova M."/>
            <person name="Weitz H."/>
            <person name="Taylor A."/>
            <person name="Grigoriev I.V."/>
            <person name="Nagy L.G."/>
            <person name="Martin F."/>
            <person name="Kauserud H."/>
        </authorList>
    </citation>
    <scope>NUCLEOTIDE SEQUENCE</scope>
    <source>
        <strain evidence="2">9144</strain>
    </source>
</reference>
<sequence>MTPNSQDGLQWDDTGLQLVPLWTREPSLRAIEAVCRQQRRIAPEEVCAVSFYASGAFNKLYLVSSGLSDKFLMRVSLPVYPQYKTRGEVATLQWVRENTNIPVPNIIAFLASSDNEIGFEWILMELMPGVPAYRRWRNMSMEQKIVFTERIADFQAQLSARPGARFNSIGALRPDDLVPDRVVSHEFFMCDHVHYDVPRGPFSSSHAWLSSELQIVIQAQTAAAEKAEDEDDKEDALDILSAARKLLSLLPKIFPPFADAEPTALWHDDLNLNNILVDESGAITGVVDWECVSALPLWMAARPPEFLSGGGREEEPRRSDYADADPEIAVAGCDGLDNEGKNELYWILLMQYEVTQLQKVYDAKLAVLWPNHSLEESALKVDFYEAVLQCIAGIWLKKVNKWVDCIDRGEIVRWGNL</sequence>